<dbReference type="InterPro" id="IPR020846">
    <property type="entry name" value="MFS_dom"/>
</dbReference>
<reference evidence="10 11" key="1">
    <citation type="submission" date="2023-04" db="EMBL/GenBank/DDBJ databases">
        <title>Halomonas strains isolated from rhizosphere soil.</title>
        <authorList>
            <person name="Xu L."/>
            <person name="Sun J.-Q."/>
        </authorList>
    </citation>
    <scope>NUCLEOTIDE SEQUENCE [LARGE SCALE GENOMIC DNA]</scope>
    <source>
        <strain evidence="10 11">LR5S20</strain>
    </source>
</reference>
<feature type="transmembrane region" description="Helical" evidence="8">
    <location>
        <begin position="20"/>
        <end position="40"/>
    </location>
</feature>
<dbReference type="Gene3D" id="1.20.1720.10">
    <property type="entry name" value="Multidrug resistance protein D"/>
    <property type="match status" value="1"/>
</dbReference>
<dbReference type="InterPro" id="IPR004812">
    <property type="entry name" value="Efflux_drug-R_Bcr/CmlA"/>
</dbReference>
<keyword evidence="3 8" id="KW-0813">Transport</keyword>
<evidence type="ECO:0000256" key="3">
    <source>
        <dbReference type="ARBA" id="ARBA00022448"/>
    </source>
</evidence>
<feature type="transmembrane region" description="Helical" evidence="8">
    <location>
        <begin position="91"/>
        <end position="110"/>
    </location>
</feature>
<accession>A0ABT6UV49</accession>
<feature type="transmembrane region" description="Helical" evidence="8">
    <location>
        <begin position="60"/>
        <end position="79"/>
    </location>
</feature>
<comment type="caution">
    <text evidence="10">The sequence shown here is derived from an EMBL/GenBank/DDBJ whole genome shotgun (WGS) entry which is preliminary data.</text>
</comment>
<dbReference type="Proteomes" id="UP001225957">
    <property type="component" value="Unassembled WGS sequence"/>
</dbReference>
<comment type="similarity">
    <text evidence="2 8">Belongs to the major facilitator superfamily. Bcr/CmlA family.</text>
</comment>
<dbReference type="SUPFAM" id="SSF103473">
    <property type="entry name" value="MFS general substrate transporter"/>
    <property type="match status" value="1"/>
</dbReference>
<dbReference type="Pfam" id="PF07690">
    <property type="entry name" value="MFS_1"/>
    <property type="match status" value="1"/>
</dbReference>
<dbReference type="InterPro" id="IPR011701">
    <property type="entry name" value="MFS"/>
</dbReference>
<feature type="transmembrane region" description="Helical" evidence="8">
    <location>
        <begin position="180"/>
        <end position="199"/>
    </location>
</feature>
<keyword evidence="5 8" id="KW-0812">Transmembrane</keyword>
<feature type="transmembrane region" description="Helical" evidence="8">
    <location>
        <begin position="263"/>
        <end position="283"/>
    </location>
</feature>
<comment type="subcellular location">
    <subcellularLocation>
        <location evidence="8">Cell inner membrane</location>
        <topology evidence="8">Multi-pass membrane protein</topology>
    </subcellularLocation>
    <subcellularLocation>
        <location evidence="1">Cell membrane</location>
        <topology evidence="1">Multi-pass membrane protein</topology>
    </subcellularLocation>
</comment>
<feature type="domain" description="Major facilitator superfamily (MFS) profile" evidence="9">
    <location>
        <begin position="25"/>
        <end position="410"/>
    </location>
</feature>
<feature type="transmembrane region" description="Helical" evidence="8">
    <location>
        <begin position="149"/>
        <end position="174"/>
    </location>
</feature>
<evidence type="ECO:0000256" key="8">
    <source>
        <dbReference type="RuleBase" id="RU365088"/>
    </source>
</evidence>
<keyword evidence="11" id="KW-1185">Reference proteome</keyword>
<dbReference type="PANTHER" id="PTHR23502">
    <property type="entry name" value="MAJOR FACILITATOR SUPERFAMILY"/>
    <property type="match status" value="1"/>
</dbReference>
<keyword evidence="8" id="KW-0997">Cell inner membrane</keyword>
<feature type="transmembrane region" description="Helical" evidence="8">
    <location>
        <begin position="116"/>
        <end position="137"/>
    </location>
</feature>
<evidence type="ECO:0000256" key="6">
    <source>
        <dbReference type="ARBA" id="ARBA00022989"/>
    </source>
</evidence>
<feature type="transmembrane region" description="Helical" evidence="8">
    <location>
        <begin position="386"/>
        <end position="406"/>
    </location>
</feature>
<evidence type="ECO:0000256" key="1">
    <source>
        <dbReference type="ARBA" id="ARBA00004651"/>
    </source>
</evidence>
<feature type="transmembrane region" description="Helical" evidence="8">
    <location>
        <begin position="360"/>
        <end position="380"/>
    </location>
</feature>
<evidence type="ECO:0000256" key="5">
    <source>
        <dbReference type="ARBA" id="ARBA00022692"/>
    </source>
</evidence>
<evidence type="ECO:0000259" key="9">
    <source>
        <dbReference type="PROSITE" id="PS50850"/>
    </source>
</evidence>
<dbReference type="CDD" id="cd17320">
    <property type="entry name" value="MFS_MdfA_MDR_like"/>
    <property type="match status" value="1"/>
</dbReference>
<protein>
    <recommendedName>
        <fullName evidence="8">Bcr/CflA family efflux transporter</fullName>
    </recommendedName>
</protein>
<evidence type="ECO:0000256" key="7">
    <source>
        <dbReference type="ARBA" id="ARBA00023136"/>
    </source>
</evidence>
<proteinExistence type="inferred from homology"/>
<feature type="transmembrane region" description="Helical" evidence="8">
    <location>
        <begin position="229"/>
        <end position="257"/>
    </location>
</feature>
<evidence type="ECO:0000256" key="2">
    <source>
        <dbReference type="ARBA" id="ARBA00006236"/>
    </source>
</evidence>
<gene>
    <name evidence="10" type="ORF">QLQ83_01800</name>
</gene>
<keyword evidence="6 8" id="KW-1133">Transmembrane helix</keyword>
<feature type="transmembrane region" description="Helical" evidence="8">
    <location>
        <begin position="295"/>
        <end position="317"/>
    </location>
</feature>
<dbReference type="PANTHER" id="PTHR23502:SF132">
    <property type="entry name" value="POLYAMINE TRANSPORTER 2-RELATED"/>
    <property type="match status" value="1"/>
</dbReference>
<feature type="transmembrane region" description="Helical" evidence="8">
    <location>
        <begin position="329"/>
        <end position="348"/>
    </location>
</feature>
<dbReference type="InterPro" id="IPR036259">
    <property type="entry name" value="MFS_trans_sf"/>
</dbReference>
<keyword evidence="4" id="KW-1003">Cell membrane</keyword>
<dbReference type="RefSeq" id="WP_282733866.1">
    <property type="nucleotide sequence ID" value="NZ_JASCQP010000007.1"/>
</dbReference>
<dbReference type="NCBIfam" id="TIGR00710">
    <property type="entry name" value="efflux_Bcr_CflA"/>
    <property type="match status" value="1"/>
</dbReference>
<organism evidence="10 11">
    <name type="scientific">Halomonas rhizosphaerae</name>
    <dbReference type="NCBI Taxonomy" id="3043296"/>
    <lineage>
        <taxon>Bacteria</taxon>
        <taxon>Pseudomonadati</taxon>
        <taxon>Pseudomonadota</taxon>
        <taxon>Gammaproteobacteria</taxon>
        <taxon>Oceanospirillales</taxon>
        <taxon>Halomonadaceae</taxon>
        <taxon>Halomonas</taxon>
    </lineage>
</organism>
<evidence type="ECO:0000313" key="10">
    <source>
        <dbReference type="EMBL" id="MDI5889825.1"/>
    </source>
</evidence>
<dbReference type="EMBL" id="JASCQP010000007">
    <property type="protein sequence ID" value="MDI5889825.1"/>
    <property type="molecule type" value="Genomic_DNA"/>
</dbReference>
<evidence type="ECO:0000313" key="11">
    <source>
        <dbReference type="Proteomes" id="UP001225957"/>
    </source>
</evidence>
<dbReference type="PROSITE" id="PS50850">
    <property type="entry name" value="MFS"/>
    <property type="match status" value="1"/>
</dbReference>
<keyword evidence="7 8" id="KW-0472">Membrane</keyword>
<sequence>MPAFLYRDNKIIEENRVLRLTSPATVAVLAALTALGPLATDMYLPAMPAMAEALNTGPDQVQLTLSLYMAGFALAQLFCGPISDRFGRRPVMIAGFGLFLLASLLCAFAPNVEWLLAGRFLQAFGGAAGPVLGRAAVRDIYGPVEAGRVLSYMASTMAMAPALAPVVGAGLLLFFGWASVFLLLAIYSAIMLLVLALMMPEPLPADRRQSVAPRVILANYRMLLTQRAFIGYTLINASGFAGLFAFLSGSSFVLIEYMGLSPFQYGIGFMLIVLGFFSGTLFSGRYSHRLGRDRLLLLATLLCALAGTTMAGLAIAGLHEPWAVIGPHILFLFGFGIVMPQSMAGALAPNPQCAGSASSLFGFLQMTIAALGGALVGQFHDGTSRTMAIAIALGGLVSLTAYLGLIRQRNGASSISQPNCRQG</sequence>
<evidence type="ECO:0000256" key="4">
    <source>
        <dbReference type="ARBA" id="ARBA00022475"/>
    </source>
</evidence>
<name>A0ABT6UV49_9GAMM</name>